<sequence>MSKKILFLKICYTKWLLNSLLKFLSPRNRLVIYVSQYLDKSIVIYQSLLYKKYKIKRSSNKISLRKLIAA</sequence>
<comment type="caution">
    <text evidence="1">The sequence shown here is derived from an EMBL/GenBank/DDBJ whole genome shotgun (WGS) entry which is preliminary data.</text>
</comment>
<evidence type="ECO:0000313" key="2">
    <source>
        <dbReference type="Proteomes" id="UP000460287"/>
    </source>
</evidence>
<evidence type="ECO:0000313" key="1">
    <source>
        <dbReference type="EMBL" id="MSR89884.1"/>
    </source>
</evidence>
<keyword evidence="2" id="KW-1185">Reference proteome</keyword>
<accession>A0A7X2MVM4</accession>
<dbReference type="AlphaFoldDB" id="A0A7X2MVM4"/>
<organism evidence="1 2">
    <name type="scientific">Inconstantimicrobium porci</name>
    <dbReference type="NCBI Taxonomy" id="2652291"/>
    <lineage>
        <taxon>Bacteria</taxon>
        <taxon>Bacillati</taxon>
        <taxon>Bacillota</taxon>
        <taxon>Clostridia</taxon>
        <taxon>Eubacteriales</taxon>
        <taxon>Clostridiaceae</taxon>
        <taxon>Inconstantimicrobium</taxon>
    </lineage>
</organism>
<dbReference type="EMBL" id="VULX01000001">
    <property type="protein sequence ID" value="MSR89884.1"/>
    <property type="molecule type" value="Genomic_DNA"/>
</dbReference>
<proteinExistence type="predicted"/>
<name>A0A7X2MVM4_9CLOT</name>
<gene>
    <name evidence="1" type="ORF">FYJ33_00275</name>
</gene>
<reference evidence="1 2" key="1">
    <citation type="submission" date="2019-08" db="EMBL/GenBank/DDBJ databases">
        <title>In-depth cultivation of the pig gut microbiome towards novel bacterial diversity and tailored functional studies.</title>
        <authorList>
            <person name="Wylensek D."/>
            <person name="Hitch T.C.A."/>
            <person name="Clavel T."/>
        </authorList>
    </citation>
    <scope>NUCLEOTIDE SEQUENCE [LARGE SCALE GENOMIC DNA]</scope>
    <source>
        <strain evidence="1 2">WCA-383-APC-5B</strain>
    </source>
</reference>
<protein>
    <submittedName>
        <fullName evidence="1">Uncharacterized protein</fullName>
    </submittedName>
</protein>
<dbReference type="Proteomes" id="UP000460287">
    <property type="component" value="Unassembled WGS sequence"/>
</dbReference>